<evidence type="ECO:0000313" key="3">
    <source>
        <dbReference type="Proteomes" id="UP000215914"/>
    </source>
</evidence>
<name>A0A9K3JNK4_HELAN</name>
<gene>
    <name evidence="2" type="ORF">HanXRQr2_Chr02g0072061</name>
</gene>
<feature type="signal peptide" evidence="1">
    <location>
        <begin position="1"/>
        <end position="26"/>
    </location>
</feature>
<comment type="caution">
    <text evidence="2">The sequence shown here is derived from an EMBL/GenBank/DDBJ whole genome shotgun (WGS) entry which is preliminary data.</text>
</comment>
<accession>A0A9K3JNK4</accession>
<reference evidence="2" key="1">
    <citation type="journal article" date="2017" name="Nature">
        <title>The sunflower genome provides insights into oil metabolism, flowering and Asterid evolution.</title>
        <authorList>
            <person name="Badouin H."/>
            <person name="Gouzy J."/>
            <person name="Grassa C.J."/>
            <person name="Murat F."/>
            <person name="Staton S.E."/>
            <person name="Cottret L."/>
            <person name="Lelandais-Briere C."/>
            <person name="Owens G.L."/>
            <person name="Carrere S."/>
            <person name="Mayjonade B."/>
            <person name="Legrand L."/>
            <person name="Gill N."/>
            <person name="Kane N.C."/>
            <person name="Bowers J.E."/>
            <person name="Hubner S."/>
            <person name="Bellec A."/>
            <person name="Berard A."/>
            <person name="Berges H."/>
            <person name="Blanchet N."/>
            <person name="Boniface M.C."/>
            <person name="Brunel D."/>
            <person name="Catrice O."/>
            <person name="Chaidir N."/>
            <person name="Claudel C."/>
            <person name="Donnadieu C."/>
            <person name="Faraut T."/>
            <person name="Fievet G."/>
            <person name="Helmstetter N."/>
            <person name="King M."/>
            <person name="Knapp S.J."/>
            <person name="Lai Z."/>
            <person name="Le Paslier M.C."/>
            <person name="Lippi Y."/>
            <person name="Lorenzon L."/>
            <person name="Mandel J.R."/>
            <person name="Marage G."/>
            <person name="Marchand G."/>
            <person name="Marquand E."/>
            <person name="Bret-Mestries E."/>
            <person name="Morien E."/>
            <person name="Nambeesan S."/>
            <person name="Nguyen T."/>
            <person name="Pegot-Espagnet P."/>
            <person name="Pouilly N."/>
            <person name="Raftis F."/>
            <person name="Sallet E."/>
            <person name="Schiex T."/>
            <person name="Thomas J."/>
            <person name="Vandecasteele C."/>
            <person name="Vares D."/>
            <person name="Vear F."/>
            <person name="Vautrin S."/>
            <person name="Crespi M."/>
            <person name="Mangin B."/>
            <person name="Burke J.M."/>
            <person name="Salse J."/>
            <person name="Munos S."/>
            <person name="Vincourt P."/>
            <person name="Rieseberg L.H."/>
            <person name="Langlade N.B."/>
        </authorList>
    </citation>
    <scope>NUCLEOTIDE SEQUENCE</scope>
    <source>
        <tissue evidence="2">Leaves</tissue>
    </source>
</reference>
<dbReference type="AlphaFoldDB" id="A0A9K3JNK4"/>
<organism evidence="2 3">
    <name type="scientific">Helianthus annuus</name>
    <name type="common">Common sunflower</name>
    <dbReference type="NCBI Taxonomy" id="4232"/>
    <lineage>
        <taxon>Eukaryota</taxon>
        <taxon>Viridiplantae</taxon>
        <taxon>Streptophyta</taxon>
        <taxon>Embryophyta</taxon>
        <taxon>Tracheophyta</taxon>
        <taxon>Spermatophyta</taxon>
        <taxon>Magnoliopsida</taxon>
        <taxon>eudicotyledons</taxon>
        <taxon>Gunneridae</taxon>
        <taxon>Pentapetalae</taxon>
        <taxon>asterids</taxon>
        <taxon>campanulids</taxon>
        <taxon>Asterales</taxon>
        <taxon>Asteraceae</taxon>
        <taxon>Asteroideae</taxon>
        <taxon>Heliantheae alliance</taxon>
        <taxon>Heliantheae</taxon>
        <taxon>Helianthus</taxon>
    </lineage>
</organism>
<keyword evidence="3" id="KW-1185">Reference proteome</keyword>
<evidence type="ECO:0000313" key="2">
    <source>
        <dbReference type="EMBL" id="KAF5818951.1"/>
    </source>
</evidence>
<keyword evidence="1" id="KW-0732">Signal</keyword>
<dbReference type="Gramene" id="mRNA:HanXRQr2_Chr02g0072061">
    <property type="protein sequence ID" value="mRNA:HanXRQr2_Chr02g0072061"/>
    <property type="gene ID" value="HanXRQr2_Chr02g0072061"/>
</dbReference>
<dbReference type="Proteomes" id="UP000215914">
    <property type="component" value="Unassembled WGS sequence"/>
</dbReference>
<sequence>MAKIKILEMLLWIVEFRLWFDSGIDGDLVCVLLSDCRKCCTEDSNDSTSEVLILYFPLCNLGPLSGRSGLEFAHP</sequence>
<evidence type="ECO:0000256" key="1">
    <source>
        <dbReference type="SAM" id="SignalP"/>
    </source>
</evidence>
<protein>
    <recommendedName>
        <fullName evidence="4">Secreted protein</fullName>
    </recommendedName>
</protein>
<reference evidence="2" key="2">
    <citation type="submission" date="2020-06" db="EMBL/GenBank/DDBJ databases">
        <title>Helianthus annuus Genome sequencing and assembly Release 2.</title>
        <authorList>
            <person name="Gouzy J."/>
            <person name="Langlade N."/>
            <person name="Munos S."/>
        </authorList>
    </citation>
    <scope>NUCLEOTIDE SEQUENCE</scope>
    <source>
        <tissue evidence="2">Leaves</tissue>
    </source>
</reference>
<dbReference type="EMBL" id="MNCJ02000317">
    <property type="protein sequence ID" value="KAF5818951.1"/>
    <property type="molecule type" value="Genomic_DNA"/>
</dbReference>
<evidence type="ECO:0008006" key="4">
    <source>
        <dbReference type="Google" id="ProtNLM"/>
    </source>
</evidence>
<feature type="chain" id="PRO_5039900285" description="Secreted protein" evidence="1">
    <location>
        <begin position="27"/>
        <end position="75"/>
    </location>
</feature>
<proteinExistence type="predicted"/>